<proteinExistence type="predicted"/>
<dbReference type="InterPro" id="IPR011257">
    <property type="entry name" value="DNA_glycosylase"/>
</dbReference>
<sequence length="225" mass="25346">MTVQDYRWLESYCLNRFGSRAELEAHLPVPKSPAALRQISDDRYLSTLALRVFRAGLKHSLVDAKWPAFEEVFFGFDPEKVVLMSAEHLERLMGDKRIIRHLGKLRSVPRNAQLVLDVRAEYGSMGQLIADWPADDIVGLWRMLAKRGSQLGGQSVPRFLRMVGKDTWVATEDVVAALKAQGIIDKAPTSQRDQNAAQAAFNQWLEESGRPLCQLSAMLAFTVNH</sequence>
<dbReference type="PANTHER" id="PTHR30037:SF3">
    <property type="entry name" value="BLR0857 PROTEIN"/>
    <property type="match status" value="1"/>
</dbReference>
<dbReference type="Pfam" id="PF03352">
    <property type="entry name" value="Adenine_glyco"/>
    <property type="match status" value="1"/>
</dbReference>
<dbReference type="SUPFAM" id="SSF48150">
    <property type="entry name" value="DNA-glycosylase"/>
    <property type="match status" value="1"/>
</dbReference>
<dbReference type="EMBL" id="BAABWD010000001">
    <property type="protein sequence ID" value="GAA6130509.1"/>
    <property type="molecule type" value="Genomic_DNA"/>
</dbReference>
<keyword evidence="2" id="KW-1185">Reference proteome</keyword>
<dbReference type="InterPro" id="IPR005019">
    <property type="entry name" value="Adenine_glyco"/>
</dbReference>
<organism evidence="1 2">
    <name type="scientific">Halopseudomonas sabulinigri</name>
    <dbReference type="NCBI Taxonomy" id="472181"/>
    <lineage>
        <taxon>Bacteria</taxon>
        <taxon>Pseudomonadati</taxon>
        <taxon>Pseudomonadota</taxon>
        <taxon>Gammaproteobacteria</taxon>
        <taxon>Pseudomonadales</taxon>
        <taxon>Pseudomonadaceae</taxon>
        <taxon>Halopseudomonas</taxon>
    </lineage>
</organism>
<dbReference type="Proteomes" id="UP001486808">
    <property type="component" value="Unassembled WGS sequence"/>
</dbReference>
<dbReference type="PANTHER" id="PTHR30037">
    <property type="entry name" value="DNA-3-METHYLADENINE GLYCOSYLASE 1"/>
    <property type="match status" value="1"/>
</dbReference>
<evidence type="ECO:0000313" key="1">
    <source>
        <dbReference type="EMBL" id="GAA6130509.1"/>
    </source>
</evidence>
<dbReference type="Gene3D" id="1.10.340.30">
    <property type="entry name" value="Hypothetical protein, domain 2"/>
    <property type="match status" value="1"/>
</dbReference>
<evidence type="ECO:0000313" key="2">
    <source>
        <dbReference type="Proteomes" id="UP001486808"/>
    </source>
</evidence>
<gene>
    <name evidence="1" type="ORF">NBRC116187_08690</name>
</gene>
<comment type="caution">
    <text evidence="1">The sequence shown here is derived from an EMBL/GenBank/DDBJ whole genome shotgun (WGS) entry which is preliminary data.</text>
</comment>
<reference evidence="1 2" key="1">
    <citation type="submission" date="2024-04" db="EMBL/GenBank/DDBJ databases">
        <title>Draft genome sequence of Halopseudomonas sabulinigri NBRC 116187.</title>
        <authorList>
            <person name="Miyakawa T."/>
            <person name="Kusuya Y."/>
            <person name="Miura T."/>
        </authorList>
    </citation>
    <scope>NUCLEOTIDE SEQUENCE [LARGE SCALE GENOMIC DNA]</scope>
    <source>
        <strain evidence="1 2">4NH20-0042</strain>
    </source>
</reference>
<name>A0ABP9ZM08_9GAMM</name>
<accession>A0ABP9ZM08</accession>
<protein>
    <submittedName>
        <fullName evidence="1">DNA-3-methyladenine glycosylase I</fullName>
    </submittedName>
</protein>
<dbReference type="InterPro" id="IPR052891">
    <property type="entry name" value="DNA-3mA_glycosylase"/>
</dbReference>